<gene>
    <name evidence="4" type="ORF">M5J20_04365</name>
</gene>
<dbReference type="EMBL" id="JAMFTQ010000003">
    <property type="protein sequence ID" value="MCP1387421.1"/>
    <property type="molecule type" value="Genomic_DNA"/>
</dbReference>
<evidence type="ECO:0000256" key="1">
    <source>
        <dbReference type="SAM" id="MobiDB-lite"/>
    </source>
</evidence>
<sequence length="535" mass="57281">MPRFSKPTALVCAATAGTLVLGSIAAPEAFSQHDTKQAGISGLRAALTGKETVQAATKQTRLTVQAVNTPEPAPQVEVREPEVQADEPEAPRSAGSAAFRSSSESSSGSSSSSAGTRTPKKPPAKRASAPVVTSQGLTIQNRGDVLGPYAAHVGFRSGDLGAMAPIGDGRFAMIFGDSFRGDRIGTGEWMSPVGVAAKVDSTGAIEITGPLNRGSQVEQMVAYQRYNDPDLTLIPSDILNIGGTLYMQGMWNYGLGNVRSSEIWRSYDSGQTWRSLGVTPTEYMSGMGDLISWEEGGDGYIYVVSSSFTRSNPVYLARFLETDMGDRQKWELYDPSTGEWGQEGSPILDAGVKAGEMCLRRIDGKWVLVMFNEATLAVEVRISDTLAQNWDSVPVAVVAKHGSWRNPQEPLNWSQPYGGYIVPGSTLANMGIVVSQWNTENHSRYMATQFNVEGLDRFFGVASSGTDNPLLPIVDHTAPLPDPDPEQPSQPQGSSDAEVTLAVLSVLGLVAGLVAVNWQTLRPLLPPQVRSVLPF</sequence>
<evidence type="ECO:0000259" key="3">
    <source>
        <dbReference type="Pfam" id="PF13810"/>
    </source>
</evidence>
<keyword evidence="5" id="KW-1185">Reference proteome</keyword>
<name>A0ABT1G086_9CORY</name>
<dbReference type="Pfam" id="PF13810">
    <property type="entry name" value="DUF4185"/>
    <property type="match status" value="1"/>
</dbReference>
<protein>
    <submittedName>
        <fullName evidence="4">DUF4185 domain-containing protein</fullName>
    </submittedName>
</protein>
<dbReference type="RefSeq" id="WP_253576758.1">
    <property type="nucleotide sequence ID" value="NZ_JAMFTQ010000003.1"/>
</dbReference>
<feature type="compositionally biased region" description="Low complexity" evidence="1">
    <location>
        <begin position="93"/>
        <end position="115"/>
    </location>
</feature>
<organism evidence="4 5">
    <name type="scientific">Corynebacterium stercoris</name>
    <dbReference type="NCBI Taxonomy" id="2943490"/>
    <lineage>
        <taxon>Bacteria</taxon>
        <taxon>Bacillati</taxon>
        <taxon>Actinomycetota</taxon>
        <taxon>Actinomycetes</taxon>
        <taxon>Mycobacteriales</taxon>
        <taxon>Corynebacteriaceae</taxon>
        <taxon>Corynebacterium</taxon>
    </lineage>
</organism>
<evidence type="ECO:0000313" key="5">
    <source>
        <dbReference type="Proteomes" id="UP001204000"/>
    </source>
</evidence>
<dbReference type="Proteomes" id="UP001204000">
    <property type="component" value="Unassembled WGS sequence"/>
</dbReference>
<keyword evidence="2" id="KW-0732">Signal</keyword>
<evidence type="ECO:0000313" key="4">
    <source>
        <dbReference type="EMBL" id="MCP1387421.1"/>
    </source>
</evidence>
<comment type="caution">
    <text evidence="4">The sequence shown here is derived from an EMBL/GenBank/DDBJ whole genome shotgun (WGS) entry which is preliminary data.</text>
</comment>
<feature type="signal peptide" evidence="2">
    <location>
        <begin position="1"/>
        <end position="25"/>
    </location>
</feature>
<feature type="domain" description="DUF4185" evidence="3">
    <location>
        <begin position="151"/>
        <end position="450"/>
    </location>
</feature>
<reference evidence="4" key="1">
    <citation type="submission" date="2022-05" db="EMBL/GenBank/DDBJ databases">
        <title>Corynebacterium sp. TA-R-1 sp. nov., isolated from human feces.</title>
        <authorList>
            <person name="Shamsuzzaman M."/>
            <person name="Dahal R.H."/>
        </authorList>
    </citation>
    <scope>NUCLEOTIDE SEQUENCE</scope>
    <source>
        <strain evidence="4">TA-R-1</strain>
    </source>
</reference>
<evidence type="ECO:0000256" key="2">
    <source>
        <dbReference type="SAM" id="SignalP"/>
    </source>
</evidence>
<dbReference type="InterPro" id="IPR025442">
    <property type="entry name" value="DUF4185"/>
</dbReference>
<feature type="chain" id="PRO_5045798795" evidence="2">
    <location>
        <begin position="26"/>
        <end position="535"/>
    </location>
</feature>
<feature type="region of interest" description="Disordered" evidence="1">
    <location>
        <begin position="476"/>
        <end position="495"/>
    </location>
</feature>
<proteinExistence type="predicted"/>
<feature type="region of interest" description="Disordered" evidence="1">
    <location>
        <begin position="66"/>
        <end position="133"/>
    </location>
</feature>
<accession>A0ABT1G086</accession>